<dbReference type="InterPro" id="IPR004860">
    <property type="entry name" value="LAGLIDADG_dom"/>
</dbReference>
<comment type="caution">
    <text evidence="2">The sequence shown here is derived from an EMBL/GenBank/DDBJ whole genome shotgun (WGS) entry which is preliminary data.</text>
</comment>
<accession>A0ABW1L9Z5</accession>
<evidence type="ECO:0000259" key="1">
    <source>
        <dbReference type="PROSITE" id="PS50819"/>
    </source>
</evidence>
<keyword evidence="2" id="KW-0255">Endonuclease</keyword>
<sequence length="392" mass="44987">MPRNPGVTDEKIINMYKSGMSFKEMVPIIGLSDRAIRNVLYKHGISMNREQFSGQPRKHKVNEDFFKTWTHEMAWILGSFVTDGHVHNESHSICFSQKDERILRLIAKMMDADYVLTPFGKTKTTPTLIINSKESKKDLELMGITAKKSLIVPFPTVPEEYVASFVRGVIDGDGWVGSGGYQMNVTSASLNFAVGLLEVFRSWKLKSNITEIKTQNGNAIYRIWVRGKLELQKLSEIVYKEVNSEDFHIYKRVYMTQHSVDSYLIEDDSKIPLWKIVDGKIVRTPNSTRISFRTNISKSLLGSLKALAYQHNTHVNHLFESGLKNLLSQNDFTFSKIIKPTDRVQYKTTYDLQLLNDLKTAAKHHKLNMNDLIEYSVQFIDLNNIKRSLKGK</sequence>
<keyword evidence="3" id="KW-1185">Reference proteome</keyword>
<keyword evidence="2" id="KW-0378">Hydrolase</keyword>
<evidence type="ECO:0000313" key="2">
    <source>
        <dbReference type="EMBL" id="MFC6040032.1"/>
    </source>
</evidence>
<protein>
    <submittedName>
        <fullName evidence="2">LAGLIDADG family homing endonuclease</fullName>
    </submittedName>
</protein>
<dbReference type="PROSITE" id="PS50819">
    <property type="entry name" value="INTEIN_ENDONUCLEASE"/>
    <property type="match status" value="1"/>
</dbReference>
<gene>
    <name evidence="2" type="ORF">ACFPYN_11425</name>
</gene>
<proteinExistence type="predicted"/>
<reference evidence="3" key="1">
    <citation type="journal article" date="2019" name="Int. J. Syst. Evol. Microbiol.">
        <title>The Global Catalogue of Microorganisms (GCM) 10K type strain sequencing project: providing services to taxonomists for standard genome sequencing and annotation.</title>
        <authorList>
            <consortium name="The Broad Institute Genomics Platform"/>
            <consortium name="The Broad Institute Genome Sequencing Center for Infectious Disease"/>
            <person name="Wu L."/>
            <person name="Ma J."/>
        </authorList>
    </citation>
    <scope>NUCLEOTIDE SEQUENCE [LARGE SCALE GENOMIC DNA]</scope>
    <source>
        <strain evidence="3">CCUG 54527</strain>
    </source>
</reference>
<dbReference type="Pfam" id="PF14528">
    <property type="entry name" value="LAGLIDADG_3"/>
    <property type="match status" value="2"/>
</dbReference>
<dbReference type="InterPro" id="IPR004042">
    <property type="entry name" value="Intein_endonuc_central"/>
</dbReference>
<feature type="domain" description="DOD-type homing endonuclease" evidence="1">
    <location>
        <begin position="76"/>
        <end position="205"/>
    </location>
</feature>
<evidence type="ECO:0000313" key="3">
    <source>
        <dbReference type="Proteomes" id="UP001596170"/>
    </source>
</evidence>
<dbReference type="EMBL" id="JBHSRI010000018">
    <property type="protein sequence ID" value="MFC6040032.1"/>
    <property type="molecule type" value="Genomic_DNA"/>
</dbReference>
<name>A0ABW1L9Z5_9BACL</name>
<dbReference type="Proteomes" id="UP001596170">
    <property type="component" value="Unassembled WGS sequence"/>
</dbReference>
<dbReference type="GO" id="GO:0004519">
    <property type="term" value="F:endonuclease activity"/>
    <property type="evidence" value="ECO:0007669"/>
    <property type="project" value="UniProtKB-KW"/>
</dbReference>
<dbReference type="Gene3D" id="1.10.10.60">
    <property type="entry name" value="Homeodomain-like"/>
    <property type="match status" value="1"/>
</dbReference>
<dbReference type="SUPFAM" id="SSF55608">
    <property type="entry name" value="Homing endonucleases"/>
    <property type="match status" value="2"/>
</dbReference>
<dbReference type="InterPro" id="IPR027434">
    <property type="entry name" value="Homing_endonucl"/>
</dbReference>
<organism evidence="2 3">
    <name type="scientific">Paenisporosarcina macmurdoensis</name>
    <dbReference type="NCBI Taxonomy" id="212659"/>
    <lineage>
        <taxon>Bacteria</taxon>
        <taxon>Bacillati</taxon>
        <taxon>Bacillota</taxon>
        <taxon>Bacilli</taxon>
        <taxon>Bacillales</taxon>
        <taxon>Caryophanaceae</taxon>
        <taxon>Paenisporosarcina</taxon>
    </lineage>
</organism>
<keyword evidence="2" id="KW-0540">Nuclease</keyword>
<dbReference type="RefSeq" id="WP_377734277.1">
    <property type="nucleotide sequence ID" value="NZ_JBHSRI010000018.1"/>
</dbReference>
<dbReference type="Gene3D" id="3.10.28.10">
    <property type="entry name" value="Homing endonucleases"/>
    <property type="match status" value="1"/>
</dbReference>